<evidence type="ECO:0000259" key="2">
    <source>
        <dbReference type="SMART" id="SM00644"/>
    </source>
</evidence>
<dbReference type="KEGG" id="ppso:QPJ95_18530"/>
<feature type="region of interest" description="Disordered" evidence="1">
    <location>
        <begin position="185"/>
        <end position="209"/>
    </location>
</feature>
<dbReference type="GO" id="GO:0009253">
    <property type="term" value="P:peptidoglycan catabolic process"/>
    <property type="evidence" value="ECO:0007669"/>
    <property type="project" value="InterPro"/>
</dbReference>
<dbReference type="InterPro" id="IPR036366">
    <property type="entry name" value="PGBDSf"/>
</dbReference>
<sequence length="263" mass="28304">MAFKLTWLAETLLDAGVKVAEDPGWQTHGRREMGTVRGVMCHHTAGGLSGNFPSHRVVRVGRSDLPGPLSQLGLGRDGTFYVIAAGVANHAGRGEWKGVTTGNSSFIGIEAENTGLSNDFPWPDVQMDAYARGCAAILSHIGAPVSMCCGHKEWTKRKIDPTFDMNKGNHDDMDIFRARVQGFMDGTGVPRPRTPAEDNTGRPTLRRPASGDLVKEIQAKVGVDTDGDFGPKTEAAMRAFQRKHGLVPDGIVGPKTWEALSSV</sequence>
<dbReference type="EMBL" id="CP127247">
    <property type="protein sequence ID" value="WIY24520.1"/>
    <property type="molecule type" value="Genomic_DNA"/>
</dbReference>
<evidence type="ECO:0000256" key="1">
    <source>
        <dbReference type="SAM" id="MobiDB-lite"/>
    </source>
</evidence>
<feature type="domain" description="N-acetylmuramoyl-L-alanine amidase" evidence="2">
    <location>
        <begin position="24"/>
        <end position="162"/>
    </location>
</feature>
<dbReference type="RefSeq" id="WP_270920789.1">
    <property type="nucleotide sequence ID" value="NZ_CP127247.1"/>
</dbReference>
<accession>A0A9Y2KYA3</accession>
<proteinExistence type="predicted"/>
<dbReference type="InterPro" id="IPR036505">
    <property type="entry name" value="Amidase/PGRP_sf"/>
</dbReference>
<keyword evidence="4" id="KW-1185">Reference proteome</keyword>
<dbReference type="Pfam" id="PF01471">
    <property type="entry name" value="PG_binding_1"/>
    <property type="match status" value="1"/>
</dbReference>
<organism evidence="3 4">
    <name type="scientific">Parasedimentitalea psychrophila</name>
    <dbReference type="NCBI Taxonomy" id="2997337"/>
    <lineage>
        <taxon>Bacteria</taxon>
        <taxon>Pseudomonadati</taxon>
        <taxon>Pseudomonadota</taxon>
        <taxon>Alphaproteobacteria</taxon>
        <taxon>Rhodobacterales</taxon>
        <taxon>Paracoccaceae</taxon>
        <taxon>Parasedimentitalea</taxon>
    </lineage>
</organism>
<dbReference type="Pfam" id="PF01510">
    <property type="entry name" value="Amidase_2"/>
    <property type="match status" value="1"/>
</dbReference>
<name>A0A9Y2KYA3_9RHOB</name>
<dbReference type="InterPro" id="IPR036365">
    <property type="entry name" value="PGBD-like_sf"/>
</dbReference>
<dbReference type="InterPro" id="IPR002502">
    <property type="entry name" value="Amidase_domain"/>
</dbReference>
<evidence type="ECO:0000313" key="3">
    <source>
        <dbReference type="EMBL" id="WIY24520.1"/>
    </source>
</evidence>
<evidence type="ECO:0000313" key="4">
    <source>
        <dbReference type="Proteomes" id="UP001238334"/>
    </source>
</evidence>
<dbReference type="InterPro" id="IPR002477">
    <property type="entry name" value="Peptidoglycan-bd-like"/>
</dbReference>
<dbReference type="Gene3D" id="1.10.101.10">
    <property type="entry name" value="PGBD-like superfamily/PGBD"/>
    <property type="match status" value="1"/>
</dbReference>
<dbReference type="AlphaFoldDB" id="A0A9Y2KYA3"/>
<dbReference type="Proteomes" id="UP001238334">
    <property type="component" value="Chromosome"/>
</dbReference>
<dbReference type="SUPFAM" id="SSF47090">
    <property type="entry name" value="PGBD-like"/>
    <property type="match status" value="1"/>
</dbReference>
<protein>
    <submittedName>
        <fullName evidence="3">N-acetylmuramoyl-L-alanine amidase</fullName>
    </submittedName>
</protein>
<dbReference type="SUPFAM" id="SSF55846">
    <property type="entry name" value="N-acetylmuramoyl-L-alanine amidase-like"/>
    <property type="match status" value="1"/>
</dbReference>
<dbReference type="SMART" id="SM00644">
    <property type="entry name" value="Ami_2"/>
    <property type="match status" value="1"/>
</dbReference>
<dbReference type="Gene3D" id="3.40.80.10">
    <property type="entry name" value="Peptidoglycan recognition protein-like"/>
    <property type="match status" value="1"/>
</dbReference>
<dbReference type="GO" id="GO:0008745">
    <property type="term" value="F:N-acetylmuramoyl-L-alanine amidase activity"/>
    <property type="evidence" value="ECO:0007669"/>
    <property type="project" value="InterPro"/>
</dbReference>
<reference evidence="3 4" key="1">
    <citation type="submission" date="2023-06" db="EMBL/GenBank/DDBJ databases">
        <title>Parasedimentitalea psychrophila sp. nov., a psychrophilic bacterium isolated from deep-sea sediment.</title>
        <authorList>
            <person name="Li A."/>
        </authorList>
    </citation>
    <scope>NUCLEOTIDE SEQUENCE [LARGE SCALE GENOMIC DNA]</scope>
    <source>
        <strain evidence="3 4">QS115</strain>
    </source>
</reference>
<gene>
    <name evidence="3" type="ORF">QPJ95_18530</name>
</gene>